<comment type="caution">
    <text evidence="1">The sequence shown here is derived from an EMBL/GenBank/DDBJ whole genome shotgun (WGS) entry which is preliminary data.</text>
</comment>
<sequence>MFQLGIKWYHIIKAIRIKIEIEKSTKLTTTALIGIIKRGKYTFDTRLALLTRLLLHSDKA</sequence>
<evidence type="ECO:0000313" key="2">
    <source>
        <dbReference type="Proteomes" id="UP000033684"/>
    </source>
</evidence>
<accession>A0A0F3IFB5</accession>
<protein>
    <submittedName>
        <fullName evidence="1">Uncharacterized protein</fullName>
    </submittedName>
</protein>
<dbReference type="Proteomes" id="UP000033684">
    <property type="component" value="Unassembled WGS sequence"/>
</dbReference>
<proteinExistence type="predicted"/>
<reference evidence="1 2" key="2">
    <citation type="journal article" date="2016" name="Microb. Ecol.">
        <title>Genome Characteristics of a Novel Type I Methanotroph (Sn10-6) Isolated from a Flooded Indian Rice Field.</title>
        <authorList>
            <person name="Rahalkar M.C."/>
            <person name="Pandit P.S."/>
            <person name="Dhakephalkar P.K."/>
            <person name="Pore S."/>
            <person name="Arora P."/>
            <person name="Kapse N."/>
        </authorList>
    </citation>
    <scope>NUCLEOTIDE SEQUENCE [LARGE SCALE GENOMIC DNA]</scope>
    <source>
        <strain evidence="1 2">Sn10-6</strain>
    </source>
</reference>
<name>A0A0F3IFB5_9GAMM</name>
<organism evidence="1 2">
    <name type="scientific">Methylocucumis oryzae</name>
    <dbReference type="NCBI Taxonomy" id="1632867"/>
    <lineage>
        <taxon>Bacteria</taxon>
        <taxon>Pseudomonadati</taxon>
        <taxon>Pseudomonadota</taxon>
        <taxon>Gammaproteobacteria</taxon>
        <taxon>Methylococcales</taxon>
        <taxon>Methylococcaceae</taxon>
        <taxon>Methylocucumis</taxon>
    </lineage>
</organism>
<keyword evidence="2" id="KW-1185">Reference proteome</keyword>
<dbReference type="AlphaFoldDB" id="A0A0F3IFB5"/>
<evidence type="ECO:0000313" key="1">
    <source>
        <dbReference type="EMBL" id="KJV05515.1"/>
    </source>
</evidence>
<gene>
    <name evidence="1" type="ORF">VZ94_17640</name>
</gene>
<reference evidence="2" key="1">
    <citation type="submission" date="2015-03" db="EMBL/GenBank/DDBJ databases">
        <title>Draft genome sequence of a novel methanotroph (Sn10-6) isolated from flooded ricefield rhizosphere in India.</title>
        <authorList>
            <person name="Pandit P.S."/>
            <person name="Pore S.D."/>
            <person name="Arora P."/>
            <person name="Kapse N.G."/>
            <person name="Dhakephalkar P.K."/>
            <person name="Rahalkar M.C."/>
        </authorList>
    </citation>
    <scope>NUCLEOTIDE SEQUENCE [LARGE SCALE GENOMIC DNA]</scope>
    <source>
        <strain evidence="2">Sn10-6</strain>
    </source>
</reference>
<dbReference type="EMBL" id="LAJX01000215">
    <property type="protein sequence ID" value="KJV05515.1"/>
    <property type="molecule type" value="Genomic_DNA"/>
</dbReference>